<evidence type="ECO:0000313" key="1">
    <source>
        <dbReference type="EMBL" id="OBQ14984.1"/>
    </source>
</evidence>
<sequence>MLFDRVEGVVPVGEQMVHSHQGRPVIVIAELYWCGSRVQERPAGRHGGFSRGSIDDGGPSTGVVAGDGVFRDVGGIEYWG</sequence>
<dbReference type="PATRIC" id="fig|1710894.3.peg.792"/>
<comment type="caution">
    <text evidence="1">The sequence shown here is derived from an EMBL/GenBank/DDBJ whole genome shotgun (WGS) entry which is preliminary data.</text>
</comment>
<dbReference type="EMBL" id="LJOY01000259">
    <property type="protein sequence ID" value="OBQ14984.1"/>
    <property type="molecule type" value="Genomic_DNA"/>
</dbReference>
<dbReference type="AlphaFoldDB" id="A0A1B7VFD8"/>
<dbReference type="Proteomes" id="UP000092382">
    <property type="component" value="Unassembled WGS sequence"/>
</dbReference>
<evidence type="ECO:0000313" key="2">
    <source>
        <dbReference type="Proteomes" id="UP000092382"/>
    </source>
</evidence>
<accession>A0A1B7VFD8</accession>
<gene>
    <name evidence="1" type="ORF">AN481_19965</name>
</gene>
<proteinExistence type="predicted"/>
<name>A0A1B7VFD8_APHFL</name>
<organism evidence="1 2">
    <name type="scientific">Aphanizomenon flos-aquae LD13</name>
    <dbReference type="NCBI Taxonomy" id="1710894"/>
    <lineage>
        <taxon>Bacteria</taxon>
        <taxon>Bacillati</taxon>
        <taxon>Cyanobacteriota</taxon>
        <taxon>Cyanophyceae</taxon>
        <taxon>Nostocales</taxon>
        <taxon>Aphanizomenonaceae</taxon>
        <taxon>Aphanizomenon</taxon>
    </lineage>
</organism>
<feature type="non-terminal residue" evidence="1">
    <location>
        <position position="80"/>
    </location>
</feature>
<protein>
    <submittedName>
        <fullName evidence="1">Uncharacterized protein</fullName>
    </submittedName>
</protein>
<reference evidence="1 2" key="1">
    <citation type="submission" date="2015-09" db="EMBL/GenBank/DDBJ databases">
        <title>Whole genome shotgun sequence assembly of Aphanizomenon flos-aquae UKL13.</title>
        <authorList>
            <person name="Driscoll C."/>
        </authorList>
    </citation>
    <scope>NUCLEOTIDE SEQUENCE [LARGE SCALE GENOMIC DNA]</scope>
    <source>
        <strain evidence="1">MDT13</strain>
    </source>
</reference>